<dbReference type="GO" id="GO:0016592">
    <property type="term" value="C:mediator complex"/>
    <property type="evidence" value="ECO:0007669"/>
    <property type="project" value="InterPro"/>
</dbReference>
<evidence type="ECO:0000256" key="3">
    <source>
        <dbReference type="ARBA" id="ARBA00019615"/>
    </source>
</evidence>
<dbReference type="GO" id="GO:0006357">
    <property type="term" value="P:regulation of transcription by RNA polymerase II"/>
    <property type="evidence" value="ECO:0007669"/>
    <property type="project" value="InterPro"/>
</dbReference>
<dbReference type="AlphaFoldDB" id="A0A2J6PQB5"/>
<evidence type="ECO:0000256" key="2">
    <source>
        <dbReference type="ARBA" id="ARBA00009259"/>
    </source>
</evidence>
<feature type="region of interest" description="Disordered" evidence="10">
    <location>
        <begin position="1"/>
        <end position="47"/>
    </location>
</feature>
<evidence type="ECO:0000256" key="10">
    <source>
        <dbReference type="SAM" id="MobiDB-lite"/>
    </source>
</evidence>
<evidence type="ECO:0000256" key="1">
    <source>
        <dbReference type="ARBA" id="ARBA00004123"/>
    </source>
</evidence>
<name>A0A2J6PQB5_9HELO</name>
<comment type="similarity">
    <text evidence="2 9">Belongs to the Mediator complex subunit 19 family.</text>
</comment>
<dbReference type="GO" id="GO:0003712">
    <property type="term" value="F:transcription coregulator activity"/>
    <property type="evidence" value="ECO:0007669"/>
    <property type="project" value="InterPro"/>
</dbReference>
<dbReference type="Proteomes" id="UP000235672">
    <property type="component" value="Unassembled WGS sequence"/>
</dbReference>
<dbReference type="EMBL" id="KZ613507">
    <property type="protein sequence ID" value="PMD16214.1"/>
    <property type="molecule type" value="Genomic_DNA"/>
</dbReference>
<dbReference type="Pfam" id="PF08633">
    <property type="entry name" value="Rox3"/>
    <property type="match status" value="1"/>
</dbReference>
<protein>
    <recommendedName>
        <fullName evidence="3 9">Mediator of RNA polymerase II transcription subunit 19</fullName>
    </recommendedName>
    <alternativeName>
        <fullName evidence="8 9">Mediator complex subunit 19</fullName>
    </alternativeName>
</protein>
<accession>A0A2J6PQB5</accession>
<keyword evidence="4 9" id="KW-0805">Transcription regulation</keyword>
<feature type="compositionally biased region" description="Polar residues" evidence="10">
    <location>
        <begin position="1"/>
        <end position="17"/>
    </location>
</feature>
<evidence type="ECO:0000256" key="5">
    <source>
        <dbReference type="ARBA" id="ARBA00023159"/>
    </source>
</evidence>
<evidence type="ECO:0000256" key="6">
    <source>
        <dbReference type="ARBA" id="ARBA00023163"/>
    </source>
</evidence>
<dbReference type="STRING" id="1745343.A0A2J6PQB5"/>
<evidence type="ECO:0000256" key="7">
    <source>
        <dbReference type="ARBA" id="ARBA00023242"/>
    </source>
</evidence>
<keyword evidence="7 9" id="KW-0539">Nucleus</keyword>
<reference evidence="11 12" key="1">
    <citation type="submission" date="2016-05" db="EMBL/GenBank/DDBJ databases">
        <title>A degradative enzymes factory behind the ericoid mycorrhizal symbiosis.</title>
        <authorList>
            <consortium name="DOE Joint Genome Institute"/>
            <person name="Martino E."/>
            <person name="Morin E."/>
            <person name="Grelet G."/>
            <person name="Kuo A."/>
            <person name="Kohler A."/>
            <person name="Daghino S."/>
            <person name="Barry K."/>
            <person name="Choi C."/>
            <person name="Cichocki N."/>
            <person name="Clum A."/>
            <person name="Copeland A."/>
            <person name="Hainaut M."/>
            <person name="Haridas S."/>
            <person name="Labutti K."/>
            <person name="Lindquist E."/>
            <person name="Lipzen A."/>
            <person name="Khouja H.-R."/>
            <person name="Murat C."/>
            <person name="Ohm R."/>
            <person name="Olson A."/>
            <person name="Spatafora J."/>
            <person name="Veneault-Fourrey C."/>
            <person name="Henrissat B."/>
            <person name="Grigoriev I."/>
            <person name="Martin F."/>
            <person name="Perotto S."/>
        </authorList>
    </citation>
    <scope>NUCLEOTIDE SEQUENCE [LARGE SCALE GENOMIC DNA]</scope>
    <source>
        <strain evidence="11 12">UAMH 7357</strain>
    </source>
</reference>
<evidence type="ECO:0000313" key="11">
    <source>
        <dbReference type="EMBL" id="PMD16214.1"/>
    </source>
</evidence>
<evidence type="ECO:0000256" key="9">
    <source>
        <dbReference type="RuleBase" id="RU364151"/>
    </source>
</evidence>
<dbReference type="OrthoDB" id="2160599at2759"/>
<keyword evidence="12" id="KW-1185">Reference proteome</keyword>
<evidence type="ECO:0000313" key="12">
    <source>
        <dbReference type="Proteomes" id="UP000235672"/>
    </source>
</evidence>
<proteinExistence type="inferred from homology"/>
<evidence type="ECO:0000256" key="8">
    <source>
        <dbReference type="ARBA" id="ARBA00032018"/>
    </source>
</evidence>
<keyword evidence="5 9" id="KW-0010">Activator</keyword>
<gene>
    <name evidence="9" type="primary">MED19</name>
    <name evidence="11" type="ORF">NA56DRAFT_649592</name>
</gene>
<evidence type="ECO:0000256" key="4">
    <source>
        <dbReference type="ARBA" id="ARBA00023015"/>
    </source>
</evidence>
<sequence>MPSDHPQTPQSPSTASFSAADLPRKQSTSPRLSHSLPTPAHSINGSMSSNADIALEATLLQDVLHEEISNKRKRDVEDNGDRDQKKVHVEDSRATIDDLHLDVGEKYLLCRTPHPARLPDLKQDLYALYKLEDLAKSVARTNPDGSKAVKLRKTYKNHIKEHGVSGAFDSVKKEMDAPDTLLAMMHAPEEEWDAQYTRGKEIGKGLPENVKASMGKAFTMARGTIPKSSWNAAVLGELIYAPSQTESAKATQNGIKIPVPQNPSVVRTAKSDLPRPKRNIKKRTYDDTSFEGYAEGFMDDDAQETGYSTAEGDDRGGSRKRPKKTAPSHGFQNAPMRQNSYGPGMVGA</sequence>
<comment type="subcellular location">
    <subcellularLocation>
        <location evidence="1 9">Nucleus</location>
    </subcellularLocation>
</comment>
<keyword evidence="6 9" id="KW-0804">Transcription</keyword>
<comment type="subunit">
    <text evidence="9">Component of the Mediator complex.</text>
</comment>
<comment type="function">
    <text evidence="9">Component of the Mediator complex, a coactivator involved in the regulated transcription of nearly all RNA polymerase II-dependent genes. Mediator functions as a bridge to convey information from gene-specific regulatory proteins to the basal RNA polymerase II transcription machinery. Mediator is recruited to promoters by direct interactions with regulatory proteins and serves as a scaffold for the assembly of a functional preinitiation complex with RNA polymerase II and the general transcription factors.</text>
</comment>
<organism evidence="11 12">
    <name type="scientific">Hyaloscypha hepaticicola</name>
    <dbReference type="NCBI Taxonomy" id="2082293"/>
    <lineage>
        <taxon>Eukaryota</taxon>
        <taxon>Fungi</taxon>
        <taxon>Dikarya</taxon>
        <taxon>Ascomycota</taxon>
        <taxon>Pezizomycotina</taxon>
        <taxon>Leotiomycetes</taxon>
        <taxon>Helotiales</taxon>
        <taxon>Hyaloscyphaceae</taxon>
        <taxon>Hyaloscypha</taxon>
    </lineage>
</organism>
<feature type="region of interest" description="Disordered" evidence="10">
    <location>
        <begin position="251"/>
        <end position="348"/>
    </location>
</feature>
<feature type="compositionally biased region" description="Polar residues" evidence="10">
    <location>
        <begin position="25"/>
        <end position="47"/>
    </location>
</feature>
<dbReference type="InterPro" id="IPR013942">
    <property type="entry name" value="Mediator_Med19_fun"/>
</dbReference>